<organism evidence="1 2">
    <name type="scientific">Bacillus yapensis</name>
    <dbReference type="NCBI Taxonomy" id="2492960"/>
    <lineage>
        <taxon>Bacteria</taxon>
        <taxon>Bacillati</taxon>
        <taxon>Bacillota</taxon>
        <taxon>Bacilli</taxon>
        <taxon>Bacillales</taxon>
        <taxon>Bacillaceae</taxon>
        <taxon>Bacillus</taxon>
    </lineage>
</organism>
<protein>
    <submittedName>
        <fullName evidence="1">DNA alkylation repair protein</fullName>
    </submittedName>
</protein>
<dbReference type="EMBL" id="RXNT01000009">
    <property type="protein sequence ID" value="RTR31050.1"/>
    <property type="molecule type" value="Genomic_DNA"/>
</dbReference>
<sequence length="82" mass="9387">MSTPYCCPNCKTNRTRFNVINQEPHSVKMNPQTGEVMEEYTNEQLSPFHLAYNGPEIRVQCAVCGLIEDERTFIKFGEKSNA</sequence>
<comment type="caution">
    <text evidence="1">The sequence shown here is derived from an EMBL/GenBank/DDBJ whole genome shotgun (WGS) entry which is preliminary data.</text>
</comment>
<evidence type="ECO:0000313" key="1">
    <source>
        <dbReference type="EMBL" id="RTR31050.1"/>
    </source>
</evidence>
<proteinExistence type="predicted"/>
<name>A0A431W6M2_9BACI</name>
<gene>
    <name evidence="1" type="ORF">EKG37_12160</name>
</gene>
<reference evidence="1 2" key="1">
    <citation type="submission" date="2018-12" db="EMBL/GenBank/DDBJ databases">
        <title>Bacillus yapensis draft genome sequence.</title>
        <authorList>
            <person name="Yu L."/>
            <person name="Xu X."/>
            <person name="Tang X."/>
        </authorList>
    </citation>
    <scope>NUCLEOTIDE SEQUENCE [LARGE SCALE GENOMIC DNA]</scope>
    <source>
        <strain evidence="1 2">XXST-01</strain>
    </source>
</reference>
<dbReference type="OrthoDB" id="2382008at2"/>
<dbReference type="AlphaFoldDB" id="A0A431W6M2"/>
<dbReference type="Proteomes" id="UP000271374">
    <property type="component" value="Unassembled WGS sequence"/>
</dbReference>
<accession>A0A431W6M2</accession>
<evidence type="ECO:0000313" key="2">
    <source>
        <dbReference type="Proteomes" id="UP000271374"/>
    </source>
</evidence>
<dbReference type="RefSeq" id="WP_126408943.1">
    <property type="nucleotide sequence ID" value="NZ_RXNT01000009.1"/>
</dbReference>
<keyword evidence="2" id="KW-1185">Reference proteome</keyword>